<dbReference type="GO" id="GO:0005634">
    <property type="term" value="C:nucleus"/>
    <property type="evidence" value="ECO:0007669"/>
    <property type="project" value="UniProtKB-SubCell"/>
</dbReference>
<accession>A0A8H6BVC2</accession>
<dbReference type="GO" id="GO:0008270">
    <property type="term" value="F:zinc ion binding"/>
    <property type="evidence" value="ECO:0007669"/>
    <property type="project" value="InterPro"/>
</dbReference>
<keyword evidence="7" id="KW-0539">Nucleus</keyword>
<dbReference type="InterPro" id="IPR036864">
    <property type="entry name" value="Zn2-C6_fun-type_DNA-bd_sf"/>
</dbReference>
<comment type="caution">
    <text evidence="10">The sequence shown here is derived from an EMBL/GenBank/DDBJ whole genome shotgun (WGS) entry which is preliminary data.</text>
</comment>
<evidence type="ECO:0000259" key="9">
    <source>
        <dbReference type="PROSITE" id="PS50048"/>
    </source>
</evidence>
<evidence type="ECO:0000256" key="3">
    <source>
        <dbReference type="ARBA" id="ARBA00022833"/>
    </source>
</evidence>
<dbReference type="PANTHER" id="PTHR46910">
    <property type="entry name" value="TRANSCRIPTION FACTOR PDR1"/>
    <property type="match status" value="1"/>
</dbReference>
<name>A0A8H6BVC2_CANAX</name>
<dbReference type="PANTHER" id="PTHR46910:SF12">
    <property type="entry name" value="REGULATORY PROTEIN CAT8"/>
    <property type="match status" value="1"/>
</dbReference>
<evidence type="ECO:0000256" key="1">
    <source>
        <dbReference type="ARBA" id="ARBA00004123"/>
    </source>
</evidence>
<keyword evidence="6" id="KW-0804">Transcription</keyword>
<dbReference type="GO" id="GO:0003677">
    <property type="term" value="F:DNA binding"/>
    <property type="evidence" value="ECO:0007669"/>
    <property type="project" value="UniProtKB-KW"/>
</dbReference>
<comment type="subcellular location">
    <subcellularLocation>
        <location evidence="1">Nucleus</location>
    </subcellularLocation>
</comment>
<dbReference type="Gene3D" id="4.10.240.10">
    <property type="entry name" value="Zn(2)-C6 fungal-type DNA-binding domain"/>
    <property type="match status" value="1"/>
</dbReference>
<dbReference type="FunFam" id="4.10.240.10:FF:000007">
    <property type="entry name" value="C6 transcription factor FacB"/>
    <property type="match status" value="1"/>
</dbReference>
<dbReference type="PROSITE" id="PS50048">
    <property type="entry name" value="ZN2_CY6_FUNGAL_2"/>
    <property type="match status" value="1"/>
</dbReference>
<dbReference type="InterPro" id="IPR001138">
    <property type="entry name" value="Zn2Cys6_DnaBD"/>
</dbReference>
<dbReference type="CDD" id="cd00067">
    <property type="entry name" value="GAL4"/>
    <property type="match status" value="1"/>
</dbReference>
<dbReference type="SUPFAM" id="SSF57701">
    <property type="entry name" value="Zn2/Cys6 DNA-binding domain"/>
    <property type="match status" value="1"/>
</dbReference>
<feature type="region of interest" description="Disordered" evidence="8">
    <location>
        <begin position="1"/>
        <end position="38"/>
    </location>
</feature>
<evidence type="ECO:0000256" key="7">
    <source>
        <dbReference type="ARBA" id="ARBA00023242"/>
    </source>
</evidence>
<dbReference type="PROSITE" id="PS00463">
    <property type="entry name" value="ZN2_CY6_FUNGAL_1"/>
    <property type="match status" value="1"/>
</dbReference>
<dbReference type="InterPro" id="IPR050987">
    <property type="entry name" value="AtrR-like"/>
</dbReference>
<evidence type="ECO:0000256" key="2">
    <source>
        <dbReference type="ARBA" id="ARBA00022723"/>
    </source>
</evidence>
<dbReference type="EMBL" id="JABWAD010000061">
    <property type="protein sequence ID" value="KAF6062892.1"/>
    <property type="molecule type" value="Genomic_DNA"/>
</dbReference>
<evidence type="ECO:0000256" key="6">
    <source>
        <dbReference type="ARBA" id="ARBA00023163"/>
    </source>
</evidence>
<dbReference type="SMART" id="SM00066">
    <property type="entry name" value="GAL4"/>
    <property type="match status" value="1"/>
</dbReference>
<keyword evidence="2" id="KW-0479">Metal-binding</keyword>
<proteinExistence type="predicted"/>
<dbReference type="Proteomes" id="UP000536275">
    <property type="component" value="Unassembled WGS sequence"/>
</dbReference>
<keyword evidence="4" id="KW-0805">Transcription regulation</keyword>
<evidence type="ECO:0000256" key="4">
    <source>
        <dbReference type="ARBA" id="ARBA00023015"/>
    </source>
</evidence>
<dbReference type="AlphaFoldDB" id="A0A8H6BVC2"/>
<keyword evidence="5" id="KW-0238">DNA-binding</keyword>
<evidence type="ECO:0000256" key="8">
    <source>
        <dbReference type="SAM" id="MobiDB-lite"/>
    </source>
</evidence>
<dbReference type="Pfam" id="PF00172">
    <property type="entry name" value="Zn_clus"/>
    <property type="match status" value="1"/>
</dbReference>
<organism evidence="10 11">
    <name type="scientific">Candida albicans</name>
    <name type="common">Yeast</name>
    <dbReference type="NCBI Taxonomy" id="5476"/>
    <lineage>
        <taxon>Eukaryota</taxon>
        <taxon>Fungi</taxon>
        <taxon>Dikarya</taxon>
        <taxon>Ascomycota</taxon>
        <taxon>Saccharomycotina</taxon>
        <taxon>Pichiomycetes</taxon>
        <taxon>Debaryomycetaceae</taxon>
        <taxon>Candida/Lodderomyces clade</taxon>
        <taxon>Candida</taxon>
    </lineage>
</organism>
<feature type="compositionally biased region" description="Low complexity" evidence="8">
    <location>
        <begin position="7"/>
        <end position="20"/>
    </location>
</feature>
<keyword evidence="3" id="KW-0862">Zinc</keyword>
<protein>
    <submittedName>
        <fullName evidence="10">Fungal Zn(2)-Cys(6) binuclear cluster domain family protein</fullName>
    </submittedName>
</protein>
<evidence type="ECO:0000313" key="11">
    <source>
        <dbReference type="Proteomes" id="UP000536275"/>
    </source>
</evidence>
<evidence type="ECO:0000313" key="10">
    <source>
        <dbReference type="EMBL" id="KAF6062892.1"/>
    </source>
</evidence>
<dbReference type="GO" id="GO:0000981">
    <property type="term" value="F:DNA-binding transcription factor activity, RNA polymerase II-specific"/>
    <property type="evidence" value="ECO:0007669"/>
    <property type="project" value="InterPro"/>
</dbReference>
<evidence type="ECO:0000256" key="5">
    <source>
        <dbReference type="ARBA" id="ARBA00023125"/>
    </source>
</evidence>
<reference evidence="10 11" key="1">
    <citation type="submission" date="2020-03" db="EMBL/GenBank/DDBJ databases">
        <title>FDA dAtabase for Regulatory Grade micrObial Sequences (FDA-ARGOS): Supporting development and validation of Infectious Disease Dx tests.</title>
        <authorList>
            <person name="Campos J."/>
            <person name="Goldberg B."/>
            <person name="Tallon L."/>
            <person name="Sadzewicz L."/>
            <person name="Vavikolanu K."/>
            <person name="Mehta A."/>
            <person name="Aluvathingal J."/>
            <person name="Nadendla S."/>
            <person name="Nandy P."/>
            <person name="Geyer C."/>
            <person name="Yan Y."/>
            <person name="Sichtig H."/>
        </authorList>
    </citation>
    <scope>NUCLEOTIDE SEQUENCE [LARGE SCALE GENOMIC DNA]</scope>
    <source>
        <strain evidence="10 11">FDAARGOS_656</strain>
    </source>
</reference>
<gene>
    <name evidence="10" type="ORF">FOB64_005930</name>
</gene>
<sequence>MSIKLEQQQSSVSQENNLPPTKKKTKALKSSDGTVNTRTIKVPGSKVERVAQACDRCRAKKTKCDGQNPCSTCQSVGLECIVSDRLTRKSYPKAYTETLEERVRQLEAENKKLAGLLDMRDEQLELLNGSGLTEDTSEMSENKEDDFKKVTASNLSLLDIQNSLHSHSPNENGENCPCGCSNPHAVHERPVSIAGSNIYSWIDKIK</sequence>
<feature type="domain" description="Zn(2)-C6 fungal-type" evidence="9">
    <location>
        <begin position="53"/>
        <end position="82"/>
    </location>
</feature>